<dbReference type="Proteomes" id="UP000671828">
    <property type="component" value="Chromosome"/>
</dbReference>
<dbReference type="GO" id="GO:0003723">
    <property type="term" value="F:RNA binding"/>
    <property type="evidence" value="ECO:0007669"/>
    <property type="project" value="UniProtKB-KW"/>
</dbReference>
<dbReference type="SMART" id="SM00363">
    <property type="entry name" value="S4"/>
    <property type="match status" value="1"/>
</dbReference>
<feature type="domain" description="RNA-binding S4" evidence="3">
    <location>
        <begin position="13"/>
        <end position="74"/>
    </location>
</feature>
<dbReference type="CDD" id="cd00165">
    <property type="entry name" value="S4"/>
    <property type="match status" value="1"/>
</dbReference>
<accession>A0A8T8I5Y5</accession>
<dbReference type="EMBL" id="CP072788">
    <property type="protein sequence ID" value="QTR05998.1"/>
    <property type="molecule type" value="Genomic_DNA"/>
</dbReference>
<dbReference type="InterPro" id="IPR002942">
    <property type="entry name" value="S4_RNA-bd"/>
</dbReference>
<dbReference type="Gene3D" id="3.10.290.10">
    <property type="entry name" value="RNA-binding S4 domain"/>
    <property type="match status" value="1"/>
</dbReference>
<evidence type="ECO:0000256" key="2">
    <source>
        <dbReference type="SAM" id="MobiDB-lite"/>
    </source>
</evidence>
<dbReference type="AlphaFoldDB" id="A0A8T8I5Y5"/>
<feature type="region of interest" description="Disordered" evidence="2">
    <location>
        <begin position="72"/>
        <end position="93"/>
    </location>
</feature>
<name>A0A8T8I5Y5_9PSEU</name>
<sequence length="93" mass="10160">MRIREVEISDDMIRLGQFLKLAGLAENGAHARELVEDGEVTVNGRVEERRGAQLHDGDVIAVGAEKARLVAHRPCGGGPRRTPRRGIPAAWAR</sequence>
<dbReference type="InterPro" id="IPR036986">
    <property type="entry name" value="S4_RNA-bd_sf"/>
</dbReference>
<protein>
    <submittedName>
        <fullName evidence="4">RNA-binding S4 domain-containing protein</fullName>
    </submittedName>
</protein>
<evidence type="ECO:0000256" key="1">
    <source>
        <dbReference type="PROSITE-ProRule" id="PRU00182"/>
    </source>
</evidence>
<keyword evidence="1" id="KW-0694">RNA-binding</keyword>
<reference evidence="4" key="1">
    <citation type="submission" date="2021-04" db="EMBL/GenBank/DDBJ databases">
        <title>Saccharothrix algeriensis WGS.</title>
        <authorList>
            <person name="Stuskova K."/>
            <person name="Hakalova E."/>
            <person name="Tebbal A.B."/>
            <person name="Eichmeier A."/>
        </authorList>
    </citation>
    <scope>NUCLEOTIDE SEQUENCE</scope>
    <source>
        <strain evidence="4">NRRL B-24137</strain>
    </source>
</reference>
<organism evidence="4 5">
    <name type="scientific">Saccharothrix algeriensis</name>
    <dbReference type="NCBI Taxonomy" id="173560"/>
    <lineage>
        <taxon>Bacteria</taxon>
        <taxon>Bacillati</taxon>
        <taxon>Actinomycetota</taxon>
        <taxon>Actinomycetes</taxon>
        <taxon>Pseudonocardiales</taxon>
        <taxon>Pseudonocardiaceae</taxon>
        <taxon>Saccharothrix</taxon>
    </lineage>
</organism>
<dbReference type="PROSITE" id="PS50889">
    <property type="entry name" value="S4"/>
    <property type="match status" value="1"/>
</dbReference>
<evidence type="ECO:0000259" key="3">
    <source>
        <dbReference type="SMART" id="SM00363"/>
    </source>
</evidence>
<gene>
    <name evidence="4" type="ORF">J7S33_05620</name>
</gene>
<dbReference type="Pfam" id="PF13275">
    <property type="entry name" value="S4_2"/>
    <property type="match status" value="1"/>
</dbReference>
<dbReference type="SUPFAM" id="SSF55174">
    <property type="entry name" value="Alpha-L RNA-binding motif"/>
    <property type="match status" value="1"/>
</dbReference>
<proteinExistence type="predicted"/>
<evidence type="ECO:0000313" key="4">
    <source>
        <dbReference type="EMBL" id="QTR05998.1"/>
    </source>
</evidence>
<evidence type="ECO:0000313" key="5">
    <source>
        <dbReference type="Proteomes" id="UP000671828"/>
    </source>
</evidence>